<dbReference type="InterPro" id="IPR012337">
    <property type="entry name" value="RNaseH-like_sf"/>
</dbReference>
<keyword evidence="2" id="KW-0548">Nucleotidyltransferase</keyword>
<evidence type="ECO:0000313" key="8">
    <source>
        <dbReference type="EMBL" id="CEM13882.1"/>
    </source>
</evidence>
<evidence type="ECO:0000256" key="2">
    <source>
        <dbReference type="ARBA" id="ARBA00022695"/>
    </source>
</evidence>
<keyword evidence="3" id="KW-0540">Nuclease</keyword>
<dbReference type="InterPro" id="IPR041373">
    <property type="entry name" value="RT_RNaseH"/>
</dbReference>
<evidence type="ECO:0000256" key="1">
    <source>
        <dbReference type="ARBA" id="ARBA00022679"/>
    </source>
</evidence>
<keyword evidence="5" id="KW-0378">Hydrolase</keyword>
<dbReference type="PANTHER" id="PTHR37984:SF5">
    <property type="entry name" value="PROTEIN NYNRIN-LIKE"/>
    <property type="match status" value="1"/>
</dbReference>
<protein>
    <recommendedName>
        <fullName evidence="7">Integrase catalytic domain-containing protein</fullName>
    </recommendedName>
</protein>
<keyword evidence="4" id="KW-0255">Endonuclease</keyword>
<dbReference type="InterPro" id="IPR001584">
    <property type="entry name" value="Integrase_cat-core"/>
</dbReference>
<dbReference type="InterPro" id="IPR050951">
    <property type="entry name" value="Retrovirus_Pol_polyprotein"/>
</dbReference>
<dbReference type="Pfam" id="PF17917">
    <property type="entry name" value="RT_RNaseH"/>
    <property type="match status" value="1"/>
</dbReference>
<sequence length="337" mass="38347">MSRSFTVKPDACKVSVGGLLTQEVNRKEVVIAYTSRALSAAERNYSSVEREALGLVYYCRQWRHYLIGGCTYAVTDHKPNLAMEDRKVANERVRNWVLELQEFGLRYVHKHCNQPADGSTKIWTGMGAVMAGVHGQAKAAPLQANKAFLDRVREELPKDLVLEDHYRYFAKGIVLTDKRQARQVLLEESAFEFRDGLLYRFEGRGVEKREQLVVPRAYQSTVLMMGHDHSLGGHAGQHRGNRFVLVVTDHFSKNVEAFARPEMTATVVAQILVDEIFCRYGPFEVLLSDRGTNFRSELVSEVLRILKVNHKLTSGYHPQCNGLTERYNQTWEQGVGK</sequence>
<feature type="domain" description="Integrase catalytic" evidence="7">
    <location>
        <begin position="211"/>
        <end position="337"/>
    </location>
</feature>
<dbReference type="CDD" id="cd09274">
    <property type="entry name" value="RNase_HI_RT_Ty3"/>
    <property type="match status" value="1"/>
</dbReference>
<proteinExistence type="predicted"/>
<dbReference type="PANTHER" id="PTHR37984">
    <property type="entry name" value="PROTEIN CBG26694"/>
    <property type="match status" value="1"/>
</dbReference>
<dbReference type="PROSITE" id="PS50994">
    <property type="entry name" value="INTEGRASE"/>
    <property type="match status" value="1"/>
</dbReference>
<dbReference type="GO" id="GO:0015074">
    <property type="term" value="P:DNA integration"/>
    <property type="evidence" value="ECO:0007669"/>
    <property type="project" value="InterPro"/>
</dbReference>
<dbReference type="InterPro" id="IPR043502">
    <property type="entry name" value="DNA/RNA_pol_sf"/>
</dbReference>
<dbReference type="EMBL" id="CDMZ01000418">
    <property type="protein sequence ID" value="CEM13882.1"/>
    <property type="molecule type" value="Genomic_DNA"/>
</dbReference>
<dbReference type="AlphaFoldDB" id="A0A0G4FJG0"/>
<keyword evidence="6" id="KW-0695">RNA-directed DNA polymerase</keyword>
<evidence type="ECO:0000256" key="3">
    <source>
        <dbReference type="ARBA" id="ARBA00022722"/>
    </source>
</evidence>
<organism evidence="8">
    <name type="scientific">Chromera velia CCMP2878</name>
    <dbReference type="NCBI Taxonomy" id="1169474"/>
    <lineage>
        <taxon>Eukaryota</taxon>
        <taxon>Sar</taxon>
        <taxon>Alveolata</taxon>
        <taxon>Colpodellida</taxon>
        <taxon>Chromeraceae</taxon>
        <taxon>Chromera</taxon>
    </lineage>
</organism>
<reference evidence="8" key="1">
    <citation type="submission" date="2014-11" db="EMBL/GenBank/DDBJ databases">
        <authorList>
            <person name="Otto D Thomas"/>
            <person name="Naeem Raeece"/>
        </authorList>
    </citation>
    <scope>NUCLEOTIDE SEQUENCE</scope>
</reference>
<evidence type="ECO:0000256" key="5">
    <source>
        <dbReference type="ARBA" id="ARBA00022801"/>
    </source>
</evidence>
<dbReference type="PhylomeDB" id="A0A0G4FJG0"/>
<dbReference type="Gene3D" id="3.10.20.370">
    <property type="match status" value="1"/>
</dbReference>
<evidence type="ECO:0000256" key="4">
    <source>
        <dbReference type="ARBA" id="ARBA00022759"/>
    </source>
</evidence>
<dbReference type="GO" id="GO:0003676">
    <property type="term" value="F:nucleic acid binding"/>
    <property type="evidence" value="ECO:0007669"/>
    <property type="project" value="InterPro"/>
</dbReference>
<dbReference type="SUPFAM" id="SSF56672">
    <property type="entry name" value="DNA/RNA polymerases"/>
    <property type="match status" value="1"/>
</dbReference>
<evidence type="ECO:0000259" key="7">
    <source>
        <dbReference type="PROSITE" id="PS50994"/>
    </source>
</evidence>
<accession>A0A0G4FJG0</accession>
<dbReference type="VEuPathDB" id="CryptoDB:Cvel_3416"/>
<dbReference type="Gene3D" id="3.30.420.10">
    <property type="entry name" value="Ribonuclease H-like superfamily/Ribonuclease H"/>
    <property type="match status" value="1"/>
</dbReference>
<dbReference type="InterPro" id="IPR036397">
    <property type="entry name" value="RNaseH_sf"/>
</dbReference>
<dbReference type="GO" id="GO:0004519">
    <property type="term" value="F:endonuclease activity"/>
    <property type="evidence" value="ECO:0007669"/>
    <property type="project" value="UniProtKB-KW"/>
</dbReference>
<dbReference type="SUPFAM" id="SSF53098">
    <property type="entry name" value="Ribonuclease H-like"/>
    <property type="match status" value="1"/>
</dbReference>
<keyword evidence="1" id="KW-0808">Transferase</keyword>
<gene>
    <name evidence="8" type="ORF">Cvel_3416</name>
</gene>
<dbReference type="GO" id="GO:0016787">
    <property type="term" value="F:hydrolase activity"/>
    <property type="evidence" value="ECO:0007669"/>
    <property type="project" value="UniProtKB-KW"/>
</dbReference>
<evidence type="ECO:0000256" key="6">
    <source>
        <dbReference type="ARBA" id="ARBA00022918"/>
    </source>
</evidence>
<name>A0A0G4FJG0_9ALVE</name>
<dbReference type="GO" id="GO:0003964">
    <property type="term" value="F:RNA-directed DNA polymerase activity"/>
    <property type="evidence" value="ECO:0007669"/>
    <property type="project" value="UniProtKB-KW"/>
</dbReference>
<dbReference type="Pfam" id="PF00665">
    <property type="entry name" value="rve"/>
    <property type="match status" value="1"/>
</dbReference>